<evidence type="ECO:0000313" key="8">
    <source>
        <dbReference type="EMBL" id="JAD76719.1"/>
    </source>
</evidence>
<dbReference type="GO" id="GO:0007064">
    <property type="term" value="P:mitotic sister chromatid cohesion"/>
    <property type="evidence" value="ECO:0007669"/>
    <property type="project" value="InterPro"/>
</dbReference>
<dbReference type="GO" id="GO:0007059">
    <property type="term" value="P:chromosome segregation"/>
    <property type="evidence" value="ECO:0007669"/>
    <property type="project" value="UniProtKB-KW"/>
</dbReference>
<evidence type="ECO:0000256" key="5">
    <source>
        <dbReference type="ARBA" id="ARBA00022829"/>
    </source>
</evidence>
<name>A0A0A9CKB2_ARUDO</name>
<evidence type="ECO:0000256" key="6">
    <source>
        <dbReference type="ARBA" id="ARBA00023242"/>
    </source>
</evidence>
<evidence type="ECO:0000256" key="3">
    <source>
        <dbReference type="ARBA" id="ARBA00022618"/>
    </source>
</evidence>
<dbReference type="EMBL" id="GBRH01221176">
    <property type="protein sequence ID" value="JAD76719.1"/>
    <property type="molecule type" value="Transcribed_RNA"/>
</dbReference>
<evidence type="ECO:0000256" key="4">
    <source>
        <dbReference type="ARBA" id="ARBA00022776"/>
    </source>
</evidence>
<dbReference type="AlphaFoldDB" id="A0A0A9CKB2"/>
<organism evidence="8">
    <name type="scientific">Arundo donax</name>
    <name type="common">Giant reed</name>
    <name type="synonym">Donax arundinaceus</name>
    <dbReference type="NCBI Taxonomy" id="35708"/>
    <lineage>
        <taxon>Eukaryota</taxon>
        <taxon>Viridiplantae</taxon>
        <taxon>Streptophyta</taxon>
        <taxon>Embryophyta</taxon>
        <taxon>Tracheophyta</taxon>
        <taxon>Spermatophyta</taxon>
        <taxon>Magnoliopsida</taxon>
        <taxon>Liliopsida</taxon>
        <taxon>Poales</taxon>
        <taxon>Poaceae</taxon>
        <taxon>PACMAD clade</taxon>
        <taxon>Arundinoideae</taxon>
        <taxon>Arundineae</taxon>
        <taxon>Arundo</taxon>
    </lineage>
</organism>
<accession>A0A0A9CKB2</accession>
<reference evidence="8" key="1">
    <citation type="submission" date="2014-09" db="EMBL/GenBank/DDBJ databases">
        <authorList>
            <person name="Magalhaes I.L.F."/>
            <person name="Oliveira U."/>
            <person name="Santos F.R."/>
            <person name="Vidigal T.H.D.A."/>
            <person name="Brescovit A.D."/>
            <person name="Santos A.J."/>
        </authorList>
    </citation>
    <scope>NUCLEOTIDE SEQUENCE</scope>
    <source>
        <tissue evidence="8">Shoot tissue taken approximately 20 cm above the soil surface</tissue>
    </source>
</reference>
<comment type="subcellular location">
    <subcellularLocation>
        <location evidence="1">Nucleus</location>
    </subcellularLocation>
</comment>
<comment type="similarity">
    <text evidence="2">Belongs to the SCC4/mau-2 family.</text>
</comment>
<dbReference type="PANTHER" id="PTHR21394">
    <property type="entry name" value="MAU2 CHROMATID COHESION FACTOR HOMOLOG"/>
    <property type="match status" value="1"/>
</dbReference>
<evidence type="ECO:0000256" key="1">
    <source>
        <dbReference type="ARBA" id="ARBA00004123"/>
    </source>
</evidence>
<keyword evidence="7" id="KW-0131">Cell cycle</keyword>
<keyword evidence="3" id="KW-0132">Cell division</keyword>
<keyword evidence="6" id="KW-0539">Nucleus</keyword>
<protein>
    <submittedName>
        <fullName evidence="8">Uncharacterized protein</fullName>
    </submittedName>
</protein>
<sequence length="141" mass="15770">MQRGRRIKGLASELSTVERTLGQPGLKERERSALAHKQKQLKAQLRALCSYDSLNDVLDYGDKLLLAPLPMHGEWLPRTAVFVLVDLMVVMVGRPKGIFKECGKRIDSGLQLIHDELLKLGIIDVTEANLEHSSIWTAGRT</sequence>
<evidence type="ECO:0000256" key="2">
    <source>
        <dbReference type="ARBA" id="ARBA00008585"/>
    </source>
</evidence>
<dbReference type="GO" id="GO:0051301">
    <property type="term" value="P:cell division"/>
    <property type="evidence" value="ECO:0007669"/>
    <property type="project" value="UniProtKB-KW"/>
</dbReference>
<keyword evidence="5" id="KW-0159">Chromosome partition</keyword>
<reference evidence="8" key="2">
    <citation type="journal article" date="2015" name="Data Brief">
        <title>Shoot transcriptome of the giant reed, Arundo donax.</title>
        <authorList>
            <person name="Barrero R.A."/>
            <person name="Guerrero F.D."/>
            <person name="Moolhuijzen P."/>
            <person name="Goolsby J.A."/>
            <person name="Tidwell J."/>
            <person name="Bellgard S.E."/>
            <person name="Bellgard M.I."/>
        </authorList>
    </citation>
    <scope>NUCLEOTIDE SEQUENCE</scope>
    <source>
        <tissue evidence="8">Shoot tissue taken approximately 20 cm above the soil surface</tissue>
    </source>
</reference>
<evidence type="ECO:0000256" key="7">
    <source>
        <dbReference type="ARBA" id="ARBA00023306"/>
    </source>
</evidence>
<dbReference type="GO" id="GO:0005634">
    <property type="term" value="C:nucleus"/>
    <property type="evidence" value="ECO:0007669"/>
    <property type="project" value="UniProtKB-SubCell"/>
</dbReference>
<keyword evidence="4" id="KW-0498">Mitosis</keyword>
<dbReference type="InterPro" id="IPR019440">
    <property type="entry name" value="MAU2"/>
</dbReference>
<proteinExistence type="inferred from homology"/>